<protein>
    <recommendedName>
        <fullName evidence="7">DUF5060 domain-containing protein</fullName>
    </recommendedName>
</protein>
<dbReference type="OrthoDB" id="127163at2"/>
<keyword evidence="6" id="KW-1185">Reference proteome</keyword>
<dbReference type="SUPFAM" id="SSF51445">
    <property type="entry name" value="(Trans)glycosidases"/>
    <property type="match status" value="1"/>
</dbReference>
<feature type="domain" description="Apiosidase-like catalytic" evidence="2">
    <location>
        <begin position="131"/>
        <end position="387"/>
    </location>
</feature>
<sequence length="527" mass="59281">MQGFHRRDVMGLGLAAAAAALTAGPARAQGAPDSVERWGLFEAALSGRAPGNPFDVTVTGVFTHGGRTIEAPGFYDGEGVWRVRFSPPEEGSWTWTIRSDLADLDGRSGALRATAPGQGNHGPVAVADTFHFAHADGTPYRPLGTTSYGWTHQGEAQRLRTLETLAASPFNKIRMLVFPNGSIPHEPLFPFEKSGPGEADWDFTRFNPAYFQRLDQQVAALMALGVQADVILFHPYDEDRWGFDRMPAEVDDRVIRHVVARLSAYRNVWWSMANEFDILEHKTDADWDRMFQLVRDVDPHGRLRSIHNWRRIYDNSHPWVTHASIQNGSAVVDDARAVIYRDVWYKPVVFDEVRYEGTMEDRWGNLTGQEMTRAFWEGLIAGTYVGHSETTPNSDAGFWLGIGGTLVGESPARLAFFKGVMDAAPAPGYEPIDKWWEQHLGGKLGRLYLRYFGEDAPTEWTVDLPRDELEGGERFEVDVIDTWAMTIDTLPGVFTMARKDRYFFHDPARLTVSLPGRPWMAVRVRRV</sequence>
<dbReference type="Pfam" id="PF18310">
    <property type="entry name" value="DUF5605"/>
    <property type="match status" value="1"/>
</dbReference>
<feature type="domain" description="DUF5060" evidence="3">
    <location>
        <begin position="35"/>
        <end position="99"/>
    </location>
</feature>
<organism evidence="5 6">
    <name type="scientific">Brevundimonas abyssalis TAR-001</name>
    <dbReference type="NCBI Taxonomy" id="1391729"/>
    <lineage>
        <taxon>Bacteria</taxon>
        <taxon>Pseudomonadati</taxon>
        <taxon>Pseudomonadota</taxon>
        <taxon>Alphaproteobacteria</taxon>
        <taxon>Caulobacterales</taxon>
        <taxon>Caulobacteraceae</taxon>
        <taxon>Brevundimonas</taxon>
    </lineage>
</organism>
<dbReference type="Proteomes" id="UP000016569">
    <property type="component" value="Unassembled WGS sequence"/>
</dbReference>
<evidence type="ECO:0000259" key="2">
    <source>
        <dbReference type="Pfam" id="PF13204"/>
    </source>
</evidence>
<evidence type="ECO:0000256" key="1">
    <source>
        <dbReference type="SAM" id="SignalP"/>
    </source>
</evidence>
<evidence type="ECO:0000259" key="3">
    <source>
        <dbReference type="Pfam" id="PF16586"/>
    </source>
</evidence>
<dbReference type="AlphaFoldDB" id="A0A8E0NBG7"/>
<dbReference type="InterPro" id="IPR032260">
    <property type="entry name" value="DUF5060"/>
</dbReference>
<comment type="caution">
    <text evidence="5">The sequence shown here is derived from an EMBL/GenBank/DDBJ whole genome shotgun (WGS) entry which is preliminary data.</text>
</comment>
<evidence type="ECO:0000313" key="5">
    <source>
        <dbReference type="EMBL" id="GAD59115.1"/>
    </source>
</evidence>
<dbReference type="Gene3D" id="3.20.20.80">
    <property type="entry name" value="Glycosidases"/>
    <property type="match status" value="1"/>
</dbReference>
<evidence type="ECO:0000259" key="4">
    <source>
        <dbReference type="Pfam" id="PF18310"/>
    </source>
</evidence>
<feature type="domain" description="DUF5605" evidence="4">
    <location>
        <begin position="436"/>
        <end position="525"/>
    </location>
</feature>
<dbReference type="InterPro" id="IPR017853">
    <property type="entry name" value="GH"/>
</dbReference>
<dbReference type="InterPro" id="IPR006311">
    <property type="entry name" value="TAT_signal"/>
</dbReference>
<dbReference type="InterPro" id="IPR041239">
    <property type="entry name" value="DUF5605"/>
</dbReference>
<name>A0A8E0NBG7_9CAUL</name>
<dbReference type="Pfam" id="PF16586">
    <property type="entry name" value="DUF5060"/>
    <property type="match status" value="1"/>
</dbReference>
<keyword evidence="1" id="KW-0732">Signal</keyword>
<gene>
    <name evidence="5" type="ORF">MBEBAB_1365</name>
</gene>
<dbReference type="InterPro" id="IPR025277">
    <property type="entry name" value="Apiosidase-like_cat_dom"/>
</dbReference>
<dbReference type="PANTHER" id="PTHR37836:SF2">
    <property type="entry name" value="DUF4038 DOMAIN-CONTAINING PROTEIN"/>
    <property type="match status" value="1"/>
</dbReference>
<evidence type="ECO:0000313" key="6">
    <source>
        <dbReference type="Proteomes" id="UP000016569"/>
    </source>
</evidence>
<dbReference type="Gene3D" id="2.60.40.10">
    <property type="entry name" value="Immunoglobulins"/>
    <property type="match status" value="1"/>
</dbReference>
<dbReference type="Pfam" id="PF13204">
    <property type="entry name" value="Apiosidase"/>
    <property type="match status" value="1"/>
</dbReference>
<evidence type="ECO:0008006" key="7">
    <source>
        <dbReference type="Google" id="ProtNLM"/>
    </source>
</evidence>
<reference evidence="6" key="1">
    <citation type="journal article" date="2013" name="Genome Announc.">
        <title>Draft Genome Sequence of the Dimorphic Prosthecate Bacterium Brevundimonas abyssalis TAR-001T.</title>
        <authorList>
            <person name="Tsubouchi T."/>
            <person name="Nishi S."/>
            <person name="Usui K."/>
            <person name="Shimane Y."/>
            <person name="Takaki Y."/>
            <person name="Maruyama T."/>
            <person name="Hatada Y."/>
        </authorList>
    </citation>
    <scope>NUCLEOTIDE SEQUENCE [LARGE SCALE GENOMIC DNA]</scope>
    <source>
        <strain evidence="6">TAR-001</strain>
    </source>
</reference>
<dbReference type="InterPro" id="IPR013783">
    <property type="entry name" value="Ig-like_fold"/>
</dbReference>
<feature type="signal peptide" evidence="1">
    <location>
        <begin position="1"/>
        <end position="28"/>
    </location>
</feature>
<dbReference type="PROSITE" id="PS51318">
    <property type="entry name" value="TAT"/>
    <property type="match status" value="1"/>
</dbReference>
<accession>A0A8E0NBG7</accession>
<feature type="chain" id="PRO_5034654263" description="DUF5060 domain-containing protein" evidence="1">
    <location>
        <begin position="29"/>
        <end position="527"/>
    </location>
</feature>
<proteinExistence type="predicted"/>
<dbReference type="PANTHER" id="PTHR37836">
    <property type="entry name" value="LMO1036 PROTEIN"/>
    <property type="match status" value="1"/>
</dbReference>
<dbReference type="EMBL" id="BATC01000018">
    <property type="protein sequence ID" value="GAD59115.1"/>
    <property type="molecule type" value="Genomic_DNA"/>
</dbReference>
<dbReference type="Gene3D" id="2.60.40.3950">
    <property type="match status" value="1"/>
</dbReference>